<accession>A0ACC0FRE6</accession>
<keyword evidence="2" id="KW-1185">Reference proteome</keyword>
<evidence type="ECO:0000313" key="1">
    <source>
        <dbReference type="EMBL" id="KAI7989976.1"/>
    </source>
</evidence>
<reference evidence="1 2" key="1">
    <citation type="journal article" date="2022" name="Plant J.">
        <title>Chromosome-level genome of Camellia lanceoleosa provides a valuable resource for understanding genome evolution and self-incompatibility.</title>
        <authorList>
            <person name="Gong W."/>
            <person name="Xiao S."/>
            <person name="Wang L."/>
            <person name="Liao Z."/>
            <person name="Chang Y."/>
            <person name="Mo W."/>
            <person name="Hu G."/>
            <person name="Li W."/>
            <person name="Zhao G."/>
            <person name="Zhu H."/>
            <person name="Hu X."/>
            <person name="Ji K."/>
            <person name="Xiang X."/>
            <person name="Song Q."/>
            <person name="Yuan D."/>
            <person name="Jin S."/>
            <person name="Zhang L."/>
        </authorList>
    </citation>
    <scope>NUCLEOTIDE SEQUENCE [LARGE SCALE GENOMIC DNA]</scope>
    <source>
        <strain evidence="1">SQ_2022a</strain>
    </source>
</reference>
<protein>
    <submittedName>
        <fullName evidence="1">Uncharacterized protein</fullName>
    </submittedName>
</protein>
<dbReference type="EMBL" id="CM045771">
    <property type="protein sequence ID" value="KAI7989976.1"/>
    <property type="molecule type" value="Genomic_DNA"/>
</dbReference>
<organism evidence="1 2">
    <name type="scientific">Camellia lanceoleosa</name>
    <dbReference type="NCBI Taxonomy" id="1840588"/>
    <lineage>
        <taxon>Eukaryota</taxon>
        <taxon>Viridiplantae</taxon>
        <taxon>Streptophyta</taxon>
        <taxon>Embryophyta</taxon>
        <taxon>Tracheophyta</taxon>
        <taxon>Spermatophyta</taxon>
        <taxon>Magnoliopsida</taxon>
        <taxon>eudicotyledons</taxon>
        <taxon>Gunneridae</taxon>
        <taxon>Pentapetalae</taxon>
        <taxon>asterids</taxon>
        <taxon>Ericales</taxon>
        <taxon>Theaceae</taxon>
        <taxon>Camellia</taxon>
    </lineage>
</organism>
<proteinExistence type="predicted"/>
<comment type="caution">
    <text evidence="1">The sequence shown here is derived from an EMBL/GenBank/DDBJ whole genome shotgun (WGS) entry which is preliminary data.</text>
</comment>
<gene>
    <name evidence="1" type="ORF">LOK49_LG13G00087</name>
</gene>
<evidence type="ECO:0000313" key="2">
    <source>
        <dbReference type="Proteomes" id="UP001060215"/>
    </source>
</evidence>
<dbReference type="Proteomes" id="UP001060215">
    <property type="component" value="Chromosome 14"/>
</dbReference>
<name>A0ACC0FRE6_9ERIC</name>
<sequence length="91" mass="9825">MTVAQLIGGTVSNGLTSTSSEWNTINRMTGVFTKNPSCQPHVQNVKQELIMLSLPAIAGQAIEPLAQLMETTHIGRLGESMSSSSRRQNLK</sequence>